<accession>A0A7W1XQN5</accession>
<dbReference type="AlphaFoldDB" id="A0A7W1XQN5"/>
<evidence type="ECO:0000313" key="1">
    <source>
        <dbReference type="EMBL" id="MBA4601380.1"/>
    </source>
</evidence>
<dbReference type="RefSeq" id="WP_181737786.1">
    <property type="nucleotide sequence ID" value="NZ_JACEOL010000009.1"/>
</dbReference>
<sequence>MENVKDLKHTLSYIHSELNRIETMAGTLSSIEREHYNKLTNFGHRELVDIAVEEQNAARQLGSIKQMCSAMAQKVEGIKNAIDRGELGESANRAEIH</sequence>
<keyword evidence="2" id="KW-1185">Reference proteome</keyword>
<evidence type="ECO:0000313" key="2">
    <source>
        <dbReference type="Proteomes" id="UP000538292"/>
    </source>
</evidence>
<name>A0A7W1XQN5_9BACL</name>
<reference evidence="1 2" key="1">
    <citation type="submission" date="2020-07" db="EMBL/GenBank/DDBJ databases">
        <title>Thermoactinomyces phylogeny.</title>
        <authorList>
            <person name="Dunlap C."/>
        </authorList>
    </citation>
    <scope>NUCLEOTIDE SEQUENCE [LARGE SCALE GENOMIC DNA]</scope>
    <source>
        <strain evidence="1 2">AMNI-1</strain>
    </source>
</reference>
<comment type="caution">
    <text evidence="1">The sequence shown here is derived from an EMBL/GenBank/DDBJ whole genome shotgun (WGS) entry which is preliminary data.</text>
</comment>
<organism evidence="1 2">
    <name type="scientific">Thermoactinomyces mirandus</name>
    <dbReference type="NCBI Taxonomy" id="2756294"/>
    <lineage>
        <taxon>Bacteria</taxon>
        <taxon>Bacillati</taxon>
        <taxon>Bacillota</taxon>
        <taxon>Bacilli</taxon>
        <taxon>Bacillales</taxon>
        <taxon>Thermoactinomycetaceae</taxon>
        <taxon>Thermoactinomyces</taxon>
    </lineage>
</organism>
<gene>
    <name evidence="1" type="ORF">H2C83_03405</name>
</gene>
<dbReference type="Proteomes" id="UP000538292">
    <property type="component" value="Unassembled WGS sequence"/>
</dbReference>
<protein>
    <submittedName>
        <fullName evidence="1">Uncharacterized protein</fullName>
    </submittedName>
</protein>
<dbReference type="EMBL" id="JACEOL010000009">
    <property type="protein sequence ID" value="MBA4601380.1"/>
    <property type="molecule type" value="Genomic_DNA"/>
</dbReference>
<proteinExistence type="predicted"/>